<keyword evidence="2" id="KW-1185">Reference proteome</keyword>
<dbReference type="EMBL" id="CP121472">
    <property type="protein sequence ID" value="WPL18735.1"/>
    <property type="molecule type" value="Genomic_DNA"/>
</dbReference>
<protein>
    <submittedName>
        <fullName evidence="1">Uncharacterized protein</fullName>
    </submittedName>
</protein>
<name>A0ABZ0SDS1_9GAMM</name>
<gene>
    <name evidence="1" type="ORF">Thiowin_03823</name>
</gene>
<reference evidence="1 2" key="1">
    <citation type="journal article" date="2023" name="Microorganisms">
        <title>Thiorhodovibrio frisius and Trv. litoralis spp. nov., Two Novel Members from a Clade of Fastidious Purple Sulfur Bacteria That Exhibit Unique Red-Shifted Light-Harvesting Capabilities.</title>
        <authorList>
            <person name="Methner A."/>
            <person name="Kuzyk S.B."/>
            <person name="Petersen J."/>
            <person name="Bauer S."/>
            <person name="Brinkmann H."/>
            <person name="Sichau K."/>
            <person name="Wanner G."/>
            <person name="Wolf J."/>
            <person name="Neumann-Schaal M."/>
            <person name="Henke P."/>
            <person name="Tank M."/>
            <person name="Sproer C."/>
            <person name="Bunk B."/>
            <person name="Overmann J."/>
        </authorList>
    </citation>
    <scope>NUCLEOTIDE SEQUENCE [LARGE SCALE GENOMIC DNA]</scope>
    <source>
        <strain evidence="1 2">DSM 6702</strain>
    </source>
</reference>
<proteinExistence type="predicted"/>
<organism evidence="1 2">
    <name type="scientific">Thiorhodovibrio winogradskyi</name>
    <dbReference type="NCBI Taxonomy" id="77007"/>
    <lineage>
        <taxon>Bacteria</taxon>
        <taxon>Pseudomonadati</taxon>
        <taxon>Pseudomonadota</taxon>
        <taxon>Gammaproteobacteria</taxon>
        <taxon>Chromatiales</taxon>
        <taxon>Chromatiaceae</taxon>
        <taxon>Thiorhodovibrio</taxon>
    </lineage>
</organism>
<sequence length="106" mass="12019">MLKVKGKAVLSADGWRYISAQTLSADSCSSEPLFRYRDVLQPDLFDEDPHAMTVDDALVAFSRLTYLIHEVKGCRYARLIQPDEEQCNLLDALGLRFLRQTAKALQ</sequence>
<accession>A0ABZ0SDS1</accession>
<evidence type="ECO:0000313" key="1">
    <source>
        <dbReference type="EMBL" id="WPL18735.1"/>
    </source>
</evidence>
<evidence type="ECO:0000313" key="2">
    <source>
        <dbReference type="Proteomes" id="UP001432180"/>
    </source>
</evidence>
<dbReference type="Proteomes" id="UP001432180">
    <property type="component" value="Chromosome"/>
</dbReference>
<dbReference type="RefSeq" id="WP_328984480.1">
    <property type="nucleotide sequence ID" value="NZ_CP121472.1"/>
</dbReference>